<dbReference type="Gene3D" id="3.40.50.720">
    <property type="entry name" value="NAD(P)-binding Rossmann-like Domain"/>
    <property type="match status" value="1"/>
</dbReference>
<dbReference type="Gene3D" id="3.30.360.10">
    <property type="entry name" value="Dihydrodipicolinate Reductase, domain 2"/>
    <property type="match status" value="1"/>
</dbReference>
<keyword evidence="2" id="KW-0560">Oxidoreductase</keyword>
<dbReference type="AlphaFoldDB" id="A0A7C2K049"/>
<gene>
    <name evidence="3" type="ORF">ENQ76_10580</name>
</gene>
<proteinExistence type="inferred from homology"/>
<dbReference type="PANTHER" id="PTHR43708">
    <property type="entry name" value="CONSERVED EXPRESSED OXIDOREDUCTASE (EUROFUNG)"/>
    <property type="match status" value="1"/>
</dbReference>
<dbReference type="EMBL" id="DSOK01000297">
    <property type="protein sequence ID" value="HEN15900.1"/>
    <property type="molecule type" value="Genomic_DNA"/>
</dbReference>
<dbReference type="InterPro" id="IPR036291">
    <property type="entry name" value="NAD(P)-bd_dom_sf"/>
</dbReference>
<evidence type="ECO:0000313" key="3">
    <source>
        <dbReference type="EMBL" id="HEN15900.1"/>
    </source>
</evidence>
<dbReference type="InterPro" id="IPR051317">
    <property type="entry name" value="Gfo/Idh/MocA_oxidoreduct"/>
</dbReference>
<accession>A0A7C2K049</accession>
<evidence type="ECO:0000256" key="2">
    <source>
        <dbReference type="ARBA" id="ARBA00023002"/>
    </source>
</evidence>
<name>A0A7C2K049_9PLAN</name>
<reference evidence="3" key="1">
    <citation type="journal article" date="2020" name="mSystems">
        <title>Genome- and Community-Level Interaction Insights into Carbon Utilization and Element Cycling Functions of Hydrothermarchaeota in Hydrothermal Sediment.</title>
        <authorList>
            <person name="Zhou Z."/>
            <person name="Liu Y."/>
            <person name="Xu W."/>
            <person name="Pan J."/>
            <person name="Luo Z.H."/>
            <person name="Li M."/>
        </authorList>
    </citation>
    <scope>NUCLEOTIDE SEQUENCE [LARGE SCALE GENOMIC DNA]</scope>
    <source>
        <strain evidence="3">SpSt-339</strain>
    </source>
</reference>
<dbReference type="SUPFAM" id="SSF51735">
    <property type="entry name" value="NAD(P)-binding Rossmann-fold domains"/>
    <property type="match status" value="1"/>
</dbReference>
<comment type="similarity">
    <text evidence="1">Belongs to the Gfo/Idh/MocA family.</text>
</comment>
<protein>
    <submittedName>
        <fullName evidence="3">Gfo/Idh/MocA family oxidoreductase</fullName>
    </submittedName>
</protein>
<dbReference type="GO" id="GO:0016491">
    <property type="term" value="F:oxidoreductase activity"/>
    <property type="evidence" value="ECO:0007669"/>
    <property type="project" value="UniProtKB-KW"/>
</dbReference>
<comment type="caution">
    <text evidence="3">The sequence shown here is derived from an EMBL/GenBank/DDBJ whole genome shotgun (WGS) entry which is preliminary data.</text>
</comment>
<dbReference type="PANTHER" id="PTHR43708:SF5">
    <property type="entry name" value="CONSERVED EXPRESSED OXIDOREDUCTASE (EUROFUNG)-RELATED"/>
    <property type="match status" value="1"/>
</dbReference>
<evidence type="ECO:0000256" key="1">
    <source>
        <dbReference type="ARBA" id="ARBA00010928"/>
    </source>
</evidence>
<organism evidence="3">
    <name type="scientific">Schlesneria paludicola</name>
    <dbReference type="NCBI Taxonomy" id="360056"/>
    <lineage>
        <taxon>Bacteria</taxon>
        <taxon>Pseudomonadati</taxon>
        <taxon>Planctomycetota</taxon>
        <taxon>Planctomycetia</taxon>
        <taxon>Planctomycetales</taxon>
        <taxon>Planctomycetaceae</taxon>
        <taxon>Schlesneria</taxon>
    </lineage>
</organism>
<sequence length="365" mass="39743">MAPVCRRQVFVRDPVATLLTDAETDPLLMQPRSRRKTIAIGLVGAGPIWERRYRHAVRSLADRLDIRAVYDAVLGRAQTLAAELDAEAVHGMRQLFERTDLKGILVLDPAWYDLFPAELACRYHKPAFLAGALGNDLAALETLHQSAVAHGTLLMTEFSLRHTPATSRLQELMATHLGRAQRIAIEAILPEPNASPAALPGQATRTELLVGLLDWCTYVTGRTPISIRSRATANECAVDVGFRPDASGRAVSGASIRLRSAITANDSGEVSHTARHEVQCERGAAVIDRQDLIAWRNGTGECRESLSAERSDAERMLDQFCRRLHGGLVPVADVHDAWRAISLARAAEFSLETGQVATGPWSVGG</sequence>